<dbReference type="EMBL" id="BPLR01003879">
    <property type="protein sequence ID" value="GIX89652.1"/>
    <property type="molecule type" value="Genomic_DNA"/>
</dbReference>
<accession>A0AAV4P370</accession>
<organism evidence="1 2">
    <name type="scientific">Caerostris extrusa</name>
    <name type="common">Bark spider</name>
    <name type="synonym">Caerostris bankana</name>
    <dbReference type="NCBI Taxonomy" id="172846"/>
    <lineage>
        <taxon>Eukaryota</taxon>
        <taxon>Metazoa</taxon>
        <taxon>Ecdysozoa</taxon>
        <taxon>Arthropoda</taxon>
        <taxon>Chelicerata</taxon>
        <taxon>Arachnida</taxon>
        <taxon>Araneae</taxon>
        <taxon>Araneomorphae</taxon>
        <taxon>Entelegynae</taxon>
        <taxon>Araneoidea</taxon>
        <taxon>Araneidae</taxon>
        <taxon>Caerostris</taxon>
    </lineage>
</organism>
<gene>
    <name evidence="1" type="ORF">CEXT_9431</name>
</gene>
<dbReference type="AlphaFoldDB" id="A0AAV4P370"/>
<proteinExistence type="predicted"/>
<dbReference type="Proteomes" id="UP001054945">
    <property type="component" value="Unassembled WGS sequence"/>
</dbReference>
<keyword evidence="2" id="KW-1185">Reference proteome</keyword>
<evidence type="ECO:0000313" key="2">
    <source>
        <dbReference type="Proteomes" id="UP001054945"/>
    </source>
</evidence>
<sequence length="223" mass="24381">MADKGKTCEFPIRGLGKEEEGLKTSEKVGIGPSFINKLLNKRAKPMGCKILYKGRSGGSEPGDFSGPITLFPFQVEKGKKNTGETHGAKVLFKKGRSGGKKREERAYAILSHGVDECFLSHSADLVWEIRISSLIRHLLLINFVTRAKPKGCKSTQQKGRSGSEPGDFSGPITLFPVPVFPFPFRRPRVGNSHLWAVSLLISGTRAKNPWGVKVLYKRASGGS</sequence>
<evidence type="ECO:0000313" key="1">
    <source>
        <dbReference type="EMBL" id="GIX89652.1"/>
    </source>
</evidence>
<reference evidence="1 2" key="1">
    <citation type="submission" date="2021-06" db="EMBL/GenBank/DDBJ databases">
        <title>Caerostris extrusa draft genome.</title>
        <authorList>
            <person name="Kono N."/>
            <person name="Arakawa K."/>
        </authorList>
    </citation>
    <scope>NUCLEOTIDE SEQUENCE [LARGE SCALE GENOMIC DNA]</scope>
</reference>
<name>A0AAV4P370_CAEEX</name>
<comment type="caution">
    <text evidence="1">The sequence shown here is derived from an EMBL/GenBank/DDBJ whole genome shotgun (WGS) entry which is preliminary data.</text>
</comment>
<protein>
    <submittedName>
        <fullName evidence="1">Uncharacterized protein</fullName>
    </submittedName>
</protein>